<gene>
    <name evidence="1" type="ORF">CCMSSC00406_0004779</name>
</gene>
<organism evidence="1 2">
    <name type="scientific">Pleurotus cornucopiae</name>
    <name type="common">Cornucopia mushroom</name>
    <dbReference type="NCBI Taxonomy" id="5321"/>
    <lineage>
        <taxon>Eukaryota</taxon>
        <taxon>Fungi</taxon>
        <taxon>Dikarya</taxon>
        <taxon>Basidiomycota</taxon>
        <taxon>Agaricomycotina</taxon>
        <taxon>Agaricomycetes</taxon>
        <taxon>Agaricomycetidae</taxon>
        <taxon>Agaricales</taxon>
        <taxon>Pleurotineae</taxon>
        <taxon>Pleurotaceae</taxon>
        <taxon>Pleurotus</taxon>
    </lineage>
</organism>
<sequence>MACPNLCSFAVRWDGQRRWKLPPWIPDSLSELTVQGTPPISPVPRASPSPRIVNLAHRVRGAPQLGTTIRPSVLQIVAVKCDEYLKAFRLIKACVGRLPFPGLVFPQASDYGVLSLCLQQLYAHGTLGRAVLSINVRGMIPNSVPLDEIEAWELAKVNEGFAGLLAANVLDIDFDLSCWTDSGDKASVQFSLK</sequence>
<dbReference type="Proteomes" id="UP000824881">
    <property type="component" value="Unassembled WGS sequence"/>
</dbReference>
<proteinExistence type="predicted"/>
<name>A0ACB7J2Q1_PLECO</name>
<evidence type="ECO:0000313" key="2">
    <source>
        <dbReference type="Proteomes" id="UP000824881"/>
    </source>
</evidence>
<keyword evidence="2" id="KW-1185">Reference proteome</keyword>
<protein>
    <submittedName>
        <fullName evidence="1">Uncharacterized protein</fullName>
    </submittedName>
</protein>
<comment type="caution">
    <text evidence="1">The sequence shown here is derived from an EMBL/GenBank/DDBJ whole genome shotgun (WGS) entry which is preliminary data.</text>
</comment>
<reference evidence="1 2" key="1">
    <citation type="journal article" date="2021" name="Appl. Environ. Microbiol.">
        <title>Genetic linkage and physical mapping for an oyster mushroom Pleurotus cornucopiae and QTL analysis for the trait cap color.</title>
        <authorList>
            <person name="Zhang Y."/>
            <person name="Gao W."/>
            <person name="Sonnenberg A."/>
            <person name="Chen Q."/>
            <person name="Zhang J."/>
            <person name="Huang C."/>
        </authorList>
    </citation>
    <scope>NUCLEOTIDE SEQUENCE [LARGE SCALE GENOMIC DNA]</scope>
    <source>
        <strain evidence="1">CCMSSC00406</strain>
    </source>
</reference>
<evidence type="ECO:0000313" key="1">
    <source>
        <dbReference type="EMBL" id="KAG9224280.1"/>
    </source>
</evidence>
<accession>A0ACB7J2Q1</accession>
<dbReference type="EMBL" id="WQMT02000004">
    <property type="protein sequence ID" value="KAG9224280.1"/>
    <property type="molecule type" value="Genomic_DNA"/>
</dbReference>